<dbReference type="GeneID" id="81464505"/>
<proteinExistence type="predicted"/>
<feature type="transmembrane region" description="Helical" evidence="6">
    <location>
        <begin position="417"/>
        <end position="437"/>
    </location>
</feature>
<comment type="subcellular location">
    <subcellularLocation>
        <location evidence="1">Membrane</location>
        <topology evidence="1">Multi-pass membrane protein</topology>
    </subcellularLocation>
</comment>
<feature type="transmembrane region" description="Helical" evidence="6">
    <location>
        <begin position="101"/>
        <end position="120"/>
    </location>
</feature>
<dbReference type="PANTHER" id="PTHR23501">
    <property type="entry name" value="MAJOR FACILITATOR SUPERFAMILY"/>
    <property type="match status" value="1"/>
</dbReference>
<protein>
    <recommendedName>
        <fullName evidence="7">Major facilitator superfamily (MFS) profile domain-containing protein</fullName>
    </recommendedName>
</protein>
<feature type="transmembrane region" description="Helical" evidence="6">
    <location>
        <begin position="71"/>
        <end position="89"/>
    </location>
</feature>
<gene>
    <name evidence="8" type="ORF">N7517_007592</name>
</gene>
<feature type="transmembrane region" description="Helical" evidence="6">
    <location>
        <begin position="385"/>
        <end position="405"/>
    </location>
</feature>
<dbReference type="RefSeq" id="XP_056581572.1">
    <property type="nucleotide sequence ID" value="XM_056725322.1"/>
</dbReference>
<dbReference type="EMBL" id="JAPZBT010000002">
    <property type="protein sequence ID" value="KAJ5375586.1"/>
    <property type="molecule type" value="Genomic_DNA"/>
</dbReference>
<dbReference type="Gene3D" id="1.20.1250.20">
    <property type="entry name" value="MFS general substrate transporter like domains"/>
    <property type="match status" value="1"/>
</dbReference>
<dbReference type="FunFam" id="1.20.1250.20:FF:000196">
    <property type="entry name" value="MFS toxin efflux pump (AflT)"/>
    <property type="match status" value="1"/>
</dbReference>
<reference evidence="8" key="2">
    <citation type="journal article" date="2023" name="IMA Fungus">
        <title>Comparative genomic study of the Penicillium genus elucidates a diverse pangenome and 15 lateral gene transfer events.</title>
        <authorList>
            <person name="Petersen C."/>
            <person name="Sorensen T."/>
            <person name="Nielsen M.R."/>
            <person name="Sondergaard T.E."/>
            <person name="Sorensen J.L."/>
            <person name="Fitzpatrick D.A."/>
            <person name="Frisvad J.C."/>
            <person name="Nielsen K.L."/>
        </authorList>
    </citation>
    <scope>NUCLEOTIDE SEQUENCE</scope>
    <source>
        <strain evidence="8">IBT 3081</strain>
    </source>
</reference>
<evidence type="ECO:0000256" key="3">
    <source>
        <dbReference type="ARBA" id="ARBA00022692"/>
    </source>
</evidence>
<dbReference type="InterPro" id="IPR020846">
    <property type="entry name" value="MFS_dom"/>
</dbReference>
<feature type="domain" description="Major facilitator superfamily (MFS) profile" evidence="7">
    <location>
        <begin position="36"/>
        <end position="515"/>
    </location>
</feature>
<keyword evidence="4 6" id="KW-1133">Transmembrane helix</keyword>
<feature type="transmembrane region" description="Helical" evidence="6">
    <location>
        <begin position="289"/>
        <end position="311"/>
    </location>
</feature>
<feature type="transmembrane region" description="Helical" evidence="6">
    <location>
        <begin position="222"/>
        <end position="242"/>
    </location>
</feature>
<evidence type="ECO:0000259" key="7">
    <source>
        <dbReference type="PROSITE" id="PS50850"/>
    </source>
</evidence>
<organism evidence="8 9">
    <name type="scientific">Penicillium concentricum</name>
    <dbReference type="NCBI Taxonomy" id="293559"/>
    <lineage>
        <taxon>Eukaryota</taxon>
        <taxon>Fungi</taxon>
        <taxon>Dikarya</taxon>
        <taxon>Ascomycota</taxon>
        <taxon>Pezizomycotina</taxon>
        <taxon>Eurotiomycetes</taxon>
        <taxon>Eurotiomycetidae</taxon>
        <taxon>Eurotiales</taxon>
        <taxon>Aspergillaceae</taxon>
        <taxon>Penicillium</taxon>
    </lineage>
</organism>
<dbReference type="Pfam" id="PF07690">
    <property type="entry name" value="MFS_1"/>
    <property type="match status" value="1"/>
</dbReference>
<name>A0A9W9SBI0_9EURO</name>
<keyword evidence="5 6" id="KW-0472">Membrane</keyword>
<keyword evidence="2" id="KW-0813">Transport</keyword>
<evidence type="ECO:0000313" key="8">
    <source>
        <dbReference type="EMBL" id="KAJ5375586.1"/>
    </source>
</evidence>
<dbReference type="CDD" id="cd17502">
    <property type="entry name" value="MFS_Azr1_MDR_like"/>
    <property type="match status" value="1"/>
</dbReference>
<evidence type="ECO:0000256" key="4">
    <source>
        <dbReference type="ARBA" id="ARBA00022989"/>
    </source>
</evidence>
<evidence type="ECO:0000313" key="9">
    <source>
        <dbReference type="Proteomes" id="UP001147752"/>
    </source>
</evidence>
<dbReference type="GO" id="GO:0005886">
    <property type="term" value="C:plasma membrane"/>
    <property type="evidence" value="ECO:0007669"/>
    <property type="project" value="TreeGrafter"/>
</dbReference>
<sequence length="528" mass="55938">MVKSDESSNESSTSEKVPTIVQDELDYPSGVRLAVIIVALVLTMFMVALDMTIVATAIPRITDEFHSLDQVGWYGSAFFLTLATFQSTWGKLYKFWDLKLAFLAAGSLFEIGSLICGVAPNSTALIVGRAIAGWGAAGLVGGCYTVIAFVAPPSKAPKYTGLIGTSYATASVAGPLLGGAFTDGATWRWWHFTRNSGLFFRPPAHARPVAAPLREKLRQLDLLGAALTIGALVCFLLVMQWGGITMPWSSANIIGLLVGFGLLTLAFVASQMLQGERAALAPRLIRSRVVYGVCVFVFFQSGANFLFTYYLPIYFQAIGGMSAAASGVRNLPFIVLSAVFAAIAGIAITRFGYFTAFLALGSAVFLIGSGLIYTLEIGSSSSKYLGYQVLLGLGQGLAIQIPVIVGQAFSMMEDIASVTAIVLFFQMMGGAVFISAAESVFSNQLLPALAVYAPTVDAARVLSIGATGLRSEFSADILPGILQAYMVALQDVFLFGTVTAACAFLASWLAPFRSILRGNQLSTAMIAA</sequence>
<dbReference type="InterPro" id="IPR011701">
    <property type="entry name" value="MFS"/>
</dbReference>
<dbReference type="PROSITE" id="PS50850">
    <property type="entry name" value="MFS"/>
    <property type="match status" value="1"/>
</dbReference>
<evidence type="ECO:0000256" key="2">
    <source>
        <dbReference type="ARBA" id="ARBA00022448"/>
    </source>
</evidence>
<feature type="transmembrane region" description="Helical" evidence="6">
    <location>
        <begin position="33"/>
        <end position="59"/>
    </location>
</feature>
<dbReference type="AlphaFoldDB" id="A0A9W9SBI0"/>
<dbReference type="GO" id="GO:0022857">
    <property type="term" value="F:transmembrane transporter activity"/>
    <property type="evidence" value="ECO:0007669"/>
    <property type="project" value="InterPro"/>
</dbReference>
<evidence type="ECO:0000256" key="1">
    <source>
        <dbReference type="ARBA" id="ARBA00004141"/>
    </source>
</evidence>
<feature type="transmembrane region" description="Helical" evidence="6">
    <location>
        <begin position="353"/>
        <end position="373"/>
    </location>
</feature>
<accession>A0A9W9SBI0</accession>
<keyword evidence="9" id="KW-1185">Reference proteome</keyword>
<dbReference type="PANTHER" id="PTHR23501:SF177">
    <property type="entry name" value="MAJOR FACILITATOR SUPERFAMILY (MFS) PROFILE DOMAIN-CONTAINING PROTEIN-RELATED"/>
    <property type="match status" value="1"/>
</dbReference>
<dbReference type="InterPro" id="IPR036259">
    <property type="entry name" value="MFS_trans_sf"/>
</dbReference>
<reference evidence="8" key="1">
    <citation type="submission" date="2022-12" db="EMBL/GenBank/DDBJ databases">
        <authorList>
            <person name="Petersen C."/>
        </authorList>
    </citation>
    <scope>NUCLEOTIDE SEQUENCE</scope>
    <source>
        <strain evidence="8">IBT 3081</strain>
    </source>
</reference>
<keyword evidence="3 6" id="KW-0812">Transmembrane</keyword>
<feature type="transmembrane region" description="Helical" evidence="6">
    <location>
        <begin position="331"/>
        <end position="348"/>
    </location>
</feature>
<feature type="transmembrane region" description="Helical" evidence="6">
    <location>
        <begin position="492"/>
        <end position="510"/>
    </location>
</feature>
<dbReference type="OrthoDB" id="10021397at2759"/>
<feature type="transmembrane region" description="Helical" evidence="6">
    <location>
        <begin position="126"/>
        <end position="151"/>
    </location>
</feature>
<feature type="transmembrane region" description="Helical" evidence="6">
    <location>
        <begin position="248"/>
        <end position="268"/>
    </location>
</feature>
<evidence type="ECO:0000256" key="6">
    <source>
        <dbReference type="SAM" id="Phobius"/>
    </source>
</evidence>
<comment type="caution">
    <text evidence="8">The sequence shown here is derived from an EMBL/GenBank/DDBJ whole genome shotgun (WGS) entry which is preliminary data.</text>
</comment>
<dbReference type="SUPFAM" id="SSF103473">
    <property type="entry name" value="MFS general substrate transporter"/>
    <property type="match status" value="2"/>
</dbReference>
<evidence type="ECO:0000256" key="5">
    <source>
        <dbReference type="ARBA" id="ARBA00023136"/>
    </source>
</evidence>
<dbReference type="Proteomes" id="UP001147752">
    <property type="component" value="Unassembled WGS sequence"/>
</dbReference>